<feature type="domain" description="Carboxylesterase type B" evidence="7">
    <location>
        <begin position="28"/>
        <end position="558"/>
    </location>
</feature>
<dbReference type="OMA" id="EWREDFE"/>
<reference evidence="9" key="1">
    <citation type="submission" date="2025-08" db="UniProtKB">
        <authorList>
            <consortium name="RefSeq"/>
        </authorList>
    </citation>
    <scope>IDENTIFICATION</scope>
</reference>
<sequence>MASLSFAVLVTVVVTYGTFVTPSAAQNQPTVTVRQGALVGTTETFQESQFIKVNKTIDVFKGIPFAEPPVGQLRFRPPVAKGPWDGTYDATYFRHACVQDPSQVIGATKSEDCLHLNIFAPKPAVPGGAAVMVWIHGGGFVVGSGIESIYRGQALVALGDVIIVTINYRLNVFGFLTTDDETLPGNIGLMDQALALEWIKENIAAFGGDNSSITIFGESAGSSSVGSHVLSERSRGLFNRAIMESGTMMSSWAFSENKDMLRKQAFDIGERLGCSTSESQALVDCMREKDASELYVASDPSTFRGPVVVDGTFLVDTPMNLYATGRYNHADLLMGTNRDEGTLFLLYSPLFLDYLNSKEPPKVTRKDFDELLASDIYLGASPQIQDAIRMQYIDWSQADYDDHDYFRSYVDFGADFYFACGTDQVARFHFQAGDNVFLYQMTHVPSLSLYNLPGGGPGWLGCGHGEDISFIFGLPFLPETAALYFNFTDEERALSVEFMKFWTTFAKTGNPDRRAQGSNPPSQRDFWPRFTVPELEYKVLSLNLTTSRALKSDYCHFWNTYVPQLQTMLDEMDVAEREWKQAFSTWKYTDMVDWRKEFTEYKAVNVN</sequence>
<evidence type="ECO:0000256" key="4">
    <source>
        <dbReference type="ARBA" id="ARBA00023157"/>
    </source>
</evidence>
<feature type="active site" description="Acyl-ester intermediate" evidence="5">
    <location>
        <position position="219"/>
    </location>
</feature>
<dbReference type="InterPro" id="IPR029058">
    <property type="entry name" value="AB_hydrolase_fold"/>
</dbReference>
<evidence type="ECO:0000259" key="7">
    <source>
        <dbReference type="Pfam" id="PF00135"/>
    </source>
</evidence>
<comment type="similarity">
    <text evidence="1 6">Belongs to the type-B carboxylesterase/lipase family.</text>
</comment>
<dbReference type="PANTHER" id="PTHR43918">
    <property type="entry name" value="ACETYLCHOLINESTERASE"/>
    <property type="match status" value="1"/>
</dbReference>
<dbReference type="PROSITE" id="PS00122">
    <property type="entry name" value="CARBOXYLESTERASE_B_1"/>
    <property type="match status" value="1"/>
</dbReference>
<dbReference type="OrthoDB" id="10040011at2759"/>
<dbReference type="GeneID" id="110987296"/>
<evidence type="ECO:0000313" key="9">
    <source>
        <dbReference type="RefSeq" id="XP_022105590.1"/>
    </source>
</evidence>
<dbReference type="Pfam" id="PF00135">
    <property type="entry name" value="COesterase"/>
    <property type="match status" value="1"/>
</dbReference>
<dbReference type="InterPro" id="IPR000997">
    <property type="entry name" value="Cholinesterase"/>
</dbReference>
<dbReference type="SUPFAM" id="SSF53474">
    <property type="entry name" value="alpha/beta-Hydrolases"/>
    <property type="match status" value="1"/>
</dbReference>
<dbReference type="InterPro" id="IPR002018">
    <property type="entry name" value="CarbesteraseB"/>
</dbReference>
<accession>A0A8B7ZL17</accession>
<proteinExistence type="inferred from homology"/>
<feature type="active site" description="Charge relay system" evidence="5">
    <location>
        <position position="340"/>
    </location>
</feature>
<dbReference type="Proteomes" id="UP000694845">
    <property type="component" value="Unplaced"/>
</dbReference>
<feature type="signal peptide" evidence="6">
    <location>
        <begin position="1"/>
        <end position="25"/>
    </location>
</feature>
<keyword evidence="4" id="KW-1015">Disulfide bond</keyword>
<organism evidence="8 9">
    <name type="scientific">Acanthaster planci</name>
    <name type="common">Crown-of-thorns starfish</name>
    <dbReference type="NCBI Taxonomy" id="133434"/>
    <lineage>
        <taxon>Eukaryota</taxon>
        <taxon>Metazoa</taxon>
        <taxon>Echinodermata</taxon>
        <taxon>Eleutherozoa</taxon>
        <taxon>Asterozoa</taxon>
        <taxon>Asteroidea</taxon>
        <taxon>Valvatacea</taxon>
        <taxon>Valvatida</taxon>
        <taxon>Acanthasteridae</taxon>
        <taxon>Acanthaster</taxon>
    </lineage>
</organism>
<feature type="chain" id="PRO_5034512336" description="Carboxylic ester hydrolase" evidence="6">
    <location>
        <begin position="26"/>
        <end position="607"/>
    </location>
</feature>
<evidence type="ECO:0000313" key="8">
    <source>
        <dbReference type="Proteomes" id="UP000694845"/>
    </source>
</evidence>
<dbReference type="PRINTS" id="PR00878">
    <property type="entry name" value="CHOLNESTRASE"/>
</dbReference>
<evidence type="ECO:0000256" key="2">
    <source>
        <dbReference type="ARBA" id="ARBA00022487"/>
    </source>
</evidence>
<keyword evidence="3 6" id="KW-0378">Hydrolase</keyword>
<dbReference type="GO" id="GO:0005886">
    <property type="term" value="C:plasma membrane"/>
    <property type="evidence" value="ECO:0007669"/>
    <property type="project" value="TreeGrafter"/>
</dbReference>
<protein>
    <recommendedName>
        <fullName evidence="6">Carboxylic ester hydrolase</fullName>
        <ecNumber evidence="6">3.1.1.-</ecNumber>
    </recommendedName>
</protein>
<dbReference type="EC" id="3.1.1.-" evidence="6"/>
<dbReference type="PANTHER" id="PTHR43918:SF4">
    <property type="entry name" value="CARBOXYLIC ESTER HYDROLASE"/>
    <property type="match status" value="1"/>
</dbReference>
<dbReference type="GO" id="GO:0019695">
    <property type="term" value="P:choline metabolic process"/>
    <property type="evidence" value="ECO:0007669"/>
    <property type="project" value="TreeGrafter"/>
</dbReference>
<dbReference type="GO" id="GO:0003990">
    <property type="term" value="F:acetylcholinesterase activity"/>
    <property type="evidence" value="ECO:0007669"/>
    <property type="project" value="TreeGrafter"/>
</dbReference>
<keyword evidence="8" id="KW-1185">Reference proteome</keyword>
<feature type="active site" description="Charge relay system" evidence="5">
    <location>
        <position position="464"/>
    </location>
</feature>
<gene>
    <name evidence="9" type="primary">LOC110987296</name>
</gene>
<evidence type="ECO:0000256" key="3">
    <source>
        <dbReference type="ARBA" id="ARBA00022801"/>
    </source>
</evidence>
<keyword evidence="6" id="KW-0732">Signal</keyword>
<dbReference type="InterPro" id="IPR050654">
    <property type="entry name" value="AChE-related_enzymes"/>
</dbReference>
<evidence type="ECO:0000256" key="5">
    <source>
        <dbReference type="PIRSR" id="PIRSR600997-1"/>
    </source>
</evidence>
<evidence type="ECO:0000256" key="1">
    <source>
        <dbReference type="ARBA" id="ARBA00005964"/>
    </source>
</evidence>
<dbReference type="GO" id="GO:0005615">
    <property type="term" value="C:extracellular space"/>
    <property type="evidence" value="ECO:0007669"/>
    <property type="project" value="TreeGrafter"/>
</dbReference>
<dbReference type="KEGG" id="aplc:110987296"/>
<dbReference type="RefSeq" id="XP_022105590.1">
    <property type="nucleotide sequence ID" value="XM_022249898.1"/>
</dbReference>
<dbReference type="GO" id="GO:0006581">
    <property type="term" value="P:acetylcholine catabolic process"/>
    <property type="evidence" value="ECO:0007669"/>
    <property type="project" value="TreeGrafter"/>
</dbReference>
<dbReference type="FunFam" id="3.40.50.1820:FF:000128">
    <property type="entry name" value="Carboxylic ester hydrolase"/>
    <property type="match status" value="1"/>
</dbReference>
<evidence type="ECO:0000256" key="6">
    <source>
        <dbReference type="RuleBase" id="RU361235"/>
    </source>
</evidence>
<dbReference type="InterPro" id="IPR019826">
    <property type="entry name" value="Carboxylesterase_B_AS"/>
</dbReference>
<dbReference type="AlphaFoldDB" id="A0A8B7ZL17"/>
<dbReference type="Gene3D" id="3.40.50.1820">
    <property type="entry name" value="alpha/beta hydrolase"/>
    <property type="match status" value="1"/>
</dbReference>
<name>A0A8B7ZL17_ACAPL</name>
<keyword evidence="2" id="KW-0719">Serine esterase</keyword>